<comment type="function">
    <text evidence="6">Involved in the biosynthesis of the osmoprotectant glycine betaine. Catalyzes the oxidation of choline to betaine aldehyde and betaine aldehyde to glycine betaine at the same rate.</text>
</comment>
<organism evidence="13 14">
    <name type="scientific">Agrobacterium fabrum</name>
    <dbReference type="NCBI Taxonomy" id="1176649"/>
    <lineage>
        <taxon>Bacteria</taxon>
        <taxon>Pseudomonadati</taxon>
        <taxon>Pseudomonadota</taxon>
        <taxon>Alphaproteobacteria</taxon>
        <taxon>Hyphomicrobiales</taxon>
        <taxon>Rhizobiaceae</taxon>
        <taxon>Rhizobium/Agrobacterium group</taxon>
        <taxon>Agrobacterium</taxon>
        <taxon>Agrobacterium tumefaciens complex</taxon>
    </lineage>
</organism>
<dbReference type="PANTHER" id="PTHR11552:SF147">
    <property type="entry name" value="CHOLINE DEHYDROGENASE, MITOCHONDRIAL"/>
    <property type="match status" value="1"/>
</dbReference>
<dbReference type="InterPro" id="IPR011533">
    <property type="entry name" value="BetA"/>
</dbReference>
<feature type="region of interest" description="Disordered" evidence="10">
    <location>
        <begin position="551"/>
        <end position="574"/>
    </location>
</feature>
<dbReference type="PROSITE" id="PS00623">
    <property type="entry name" value="GMC_OXRED_1"/>
    <property type="match status" value="1"/>
</dbReference>
<dbReference type="PANTHER" id="PTHR11552">
    <property type="entry name" value="GLUCOSE-METHANOL-CHOLINE GMC OXIDOREDUCTASE"/>
    <property type="match status" value="1"/>
</dbReference>
<dbReference type="HAMAP" id="MF_00750">
    <property type="entry name" value="Choline_dehydrogen"/>
    <property type="match status" value="1"/>
</dbReference>
<dbReference type="SUPFAM" id="SSF51905">
    <property type="entry name" value="FAD/NAD(P)-binding domain"/>
    <property type="match status" value="1"/>
</dbReference>
<evidence type="ECO:0000256" key="1">
    <source>
        <dbReference type="ARBA" id="ARBA00001974"/>
    </source>
</evidence>
<protein>
    <recommendedName>
        <fullName evidence="6">Oxygen-dependent choline dehydrogenase</fullName>
        <shortName evidence="6">CDH</shortName>
        <shortName evidence="6">CHD</shortName>
        <ecNumber evidence="6">1.1.99.1</ecNumber>
    </recommendedName>
    <alternativeName>
        <fullName evidence="6">Betaine aldehyde dehydrogenase</fullName>
        <shortName evidence="6">BADH</shortName>
        <ecNumber evidence="6">1.2.1.8</ecNumber>
    </alternativeName>
</protein>
<feature type="domain" description="Glucose-methanol-choline oxidoreductase N-terminal" evidence="12">
    <location>
        <begin position="276"/>
        <end position="290"/>
    </location>
</feature>
<sequence length="574" mass="63143">MSGRTEGGEPQPNTFIGTEPPVEQTMQADYVIVGSGSAGSAIAYRLSEDGRYSVIVIEAGGSDFGPFIQMPAALAWPMSMKRYNWGYLSEPEPNLDNRRITAPRGKVIGGSSSINGLVYVRGHAEDFNRWEELGAQGWAYADVLPYFKRMEHSHGGEEGWRGTDGPLHVQRGPVSNPLFHAFIQAGAQAGFELTDDYNGSKQEGFGLMEQTIHNGRRWSAANAYLKPALKRGNVTLVNGFARKVIIENGRAVGVEIERRGGVETVKANREVIVSASSFNSPKLLMLSGIGPAAHLKDMGIEVKADRPGVGANLQDHMEFYFQQVSTKPVSLYSWLPWFWQGVAGAQWLLSKGGLGASNQFEACAFLRSAPGLKQPDIQYHFLPVAISYDGKAAAKSHGFQAHVGYNLSKSRGNVTLRSADPHDDPVIRFNYMSHPEDWEKFRHCVRLTREIFGQKAFDDFRGPEIQPGENIETDEQIDAFLREHLESAYHPCGTCRMGDRDDPMAVVDPECRVIGVEGLRVADSSIFPHVTYGNLNGPSIMTGEKAADHILGKTPLPRSNQEPWANPRAAVSDR</sequence>
<feature type="domain" description="Glucose-methanol-choline oxidoreductase N-terminal" evidence="11">
    <location>
        <begin position="105"/>
        <end position="128"/>
    </location>
</feature>
<dbReference type="EMBL" id="FNEW01000001">
    <property type="protein sequence ID" value="SDJ48206.1"/>
    <property type="molecule type" value="Genomic_DNA"/>
</dbReference>
<dbReference type="PIRSF" id="PIRSF000137">
    <property type="entry name" value="Alcohol_oxidase"/>
    <property type="match status" value="1"/>
</dbReference>
<comment type="catalytic activity">
    <reaction evidence="6 9">
        <text>choline + A = betaine aldehyde + AH2</text>
        <dbReference type="Rhea" id="RHEA:17433"/>
        <dbReference type="ChEBI" id="CHEBI:13193"/>
        <dbReference type="ChEBI" id="CHEBI:15354"/>
        <dbReference type="ChEBI" id="CHEBI:15710"/>
        <dbReference type="ChEBI" id="CHEBI:17499"/>
        <dbReference type="EC" id="1.1.99.1"/>
    </reaction>
</comment>
<dbReference type="Gene3D" id="3.50.50.60">
    <property type="entry name" value="FAD/NAD(P)-binding domain"/>
    <property type="match status" value="1"/>
</dbReference>
<dbReference type="SUPFAM" id="SSF54373">
    <property type="entry name" value="FAD-linked reductases, C-terminal domain"/>
    <property type="match status" value="1"/>
</dbReference>
<dbReference type="NCBIfam" id="TIGR01810">
    <property type="entry name" value="betA"/>
    <property type="match status" value="1"/>
</dbReference>
<feature type="binding site" evidence="7">
    <location>
        <position position="107"/>
    </location>
    <ligand>
        <name>FAD</name>
        <dbReference type="ChEBI" id="CHEBI:57692"/>
    </ligand>
</feature>
<dbReference type="UniPathway" id="UPA00529">
    <property type="reaction ID" value="UER00385"/>
</dbReference>
<dbReference type="GO" id="GO:0008802">
    <property type="term" value="F:betaine-aldehyde dehydrogenase (NAD+) activity"/>
    <property type="evidence" value="ECO:0007669"/>
    <property type="project" value="UniProtKB-EC"/>
</dbReference>
<dbReference type="GO" id="GO:0008812">
    <property type="term" value="F:choline dehydrogenase activity"/>
    <property type="evidence" value="ECO:0007669"/>
    <property type="project" value="UniProtKB-UniRule"/>
</dbReference>
<dbReference type="GO" id="GO:0019285">
    <property type="term" value="P:glycine betaine biosynthetic process from choline"/>
    <property type="evidence" value="ECO:0007669"/>
    <property type="project" value="UniProtKB-UniRule"/>
</dbReference>
<evidence type="ECO:0000256" key="5">
    <source>
        <dbReference type="ARBA" id="ARBA00023002"/>
    </source>
</evidence>
<comment type="pathway">
    <text evidence="6 9">Amine and polyamine biosynthesis; betaine biosynthesis via choline pathway; betaine aldehyde from choline (cytochrome c reductase route): step 1/1.</text>
</comment>
<dbReference type="InterPro" id="IPR036188">
    <property type="entry name" value="FAD/NAD-bd_sf"/>
</dbReference>
<keyword evidence="5 6" id="KW-0560">Oxidoreductase</keyword>
<comment type="similarity">
    <text evidence="2 6 8">Belongs to the GMC oxidoreductase family.</text>
</comment>
<name>A0A7Z7FP72_9HYPH</name>
<comment type="cofactor">
    <cofactor evidence="1 6 7">
        <name>FAD</name>
        <dbReference type="ChEBI" id="CHEBI:57692"/>
    </cofactor>
</comment>
<dbReference type="Pfam" id="PF05199">
    <property type="entry name" value="GMC_oxred_C"/>
    <property type="match status" value="1"/>
</dbReference>
<dbReference type="GO" id="GO:0050660">
    <property type="term" value="F:flavin adenine dinucleotide binding"/>
    <property type="evidence" value="ECO:0007669"/>
    <property type="project" value="InterPro"/>
</dbReference>
<keyword evidence="6" id="KW-0520">NAD</keyword>
<evidence type="ECO:0000256" key="8">
    <source>
        <dbReference type="RuleBase" id="RU003968"/>
    </source>
</evidence>
<feature type="active site" description="Proton acceptor" evidence="6">
    <location>
        <position position="490"/>
    </location>
</feature>
<evidence type="ECO:0000256" key="10">
    <source>
        <dbReference type="SAM" id="MobiDB-lite"/>
    </source>
</evidence>
<dbReference type="PROSITE" id="PS00624">
    <property type="entry name" value="GMC_OXRED_2"/>
    <property type="match status" value="1"/>
</dbReference>
<dbReference type="InterPro" id="IPR007867">
    <property type="entry name" value="GMC_OxRtase_C"/>
</dbReference>
<dbReference type="InterPro" id="IPR000172">
    <property type="entry name" value="GMC_OxRdtase_N"/>
</dbReference>
<comment type="caution">
    <text evidence="13">The sequence shown here is derived from an EMBL/GenBank/DDBJ whole genome shotgun (WGS) entry which is preliminary data.</text>
</comment>
<evidence type="ECO:0000256" key="4">
    <source>
        <dbReference type="ARBA" id="ARBA00022827"/>
    </source>
</evidence>
<dbReference type="InterPro" id="IPR012132">
    <property type="entry name" value="GMC_OxRdtase"/>
</dbReference>
<dbReference type="EC" id="1.2.1.8" evidence="6"/>
<dbReference type="Gene3D" id="3.30.560.10">
    <property type="entry name" value="Glucose Oxidase, domain 3"/>
    <property type="match status" value="1"/>
</dbReference>
<evidence type="ECO:0000256" key="7">
    <source>
        <dbReference type="PIRSR" id="PIRSR000137-2"/>
    </source>
</evidence>
<evidence type="ECO:0000256" key="6">
    <source>
        <dbReference type="HAMAP-Rule" id="MF_00750"/>
    </source>
</evidence>
<evidence type="ECO:0000259" key="11">
    <source>
        <dbReference type="PROSITE" id="PS00623"/>
    </source>
</evidence>
<comment type="catalytic activity">
    <reaction evidence="6">
        <text>betaine aldehyde + NAD(+) + H2O = glycine betaine + NADH + 2 H(+)</text>
        <dbReference type="Rhea" id="RHEA:15305"/>
        <dbReference type="ChEBI" id="CHEBI:15377"/>
        <dbReference type="ChEBI" id="CHEBI:15378"/>
        <dbReference type="ChEBI" id="CHEBI:15710"/>
        <dbReference type="ChEBI" id="CHEBI:17750"/>
        <dbReference type="ChEBI" id="CHEBI:57540"/>
        <dbReference type="ChEBI" id="CHEBI:57945"/>
        <dbReference type="EC" id="1.2.1.8"/>
    </reaction>
</comment>
<evidence type="ECO:0000313" key="13">
    <source>
        <dbReference type="EMBL" id="SDJ48206.1"/>
    </source>
</evidence>
<dbReference type="NCBIfam" id="NF002550">
    <property type="entry name" value="PRK02106.1"/>
    <property type="match status" value="1"/>
</dbReference>
<accession>A0A7Z7FP72</accession>
<evidence type="ECO:0000256" key="9">
    <source>
        <dbReference type="RuleBase" id="RU003969"/>
    </source>
</evidence>
<evidence type="ECO:0000313" key="14">
    <source>
        <dbReference type="Proteomes" id="UP000198917"/>
    </source>
</evidence>
<proteinExistence type="inferred from homology"/>
<feature type="binding site" evidence="6">
    <location>
        <begin position="29"/>
        <end position="58"/>
    </location>
    <ligand>
        <name>FAD</name>
        <dbReference type="ChEBI" id="CHEBI:57692"/>
    </ligand>
</feature>
<reference evidence="13 14" key="1">
    <citation type="submission" date="2016-10" db="EMBL/GenBank/DDBJ databases">
        <authorList>
            <person name="Varghese N."/>
            <person name="Submissions S."/>
        </authorList>
    </citation>
    <scope>NUCLEOTIDE SEQUENCE [LARGE SCALE GENOMIC DNA]</scope>
    <source>
        <strain evidence="13 14">PDC82</strain>
    </source>
</reference>
<dbReference type="Proteomes" id="UP000198917">
    <property type="component" value="Unassembled WGS sequence"/>
</dbReference>
<dbReference type="EC" id="1.1.99.1" evidence="6"/>
<gene>
    <name evidence="6" type="primary">betA</name>
    <name evidence="13" type="ORF">SAMN05428983_1867</name>
</gene>
<dbReference type="Pfam" id="PF00732">
    <property type="entry name" value="GMC_oxred_N"/>
    <property type="match status" value="1"/>
</dbReference>
<keyword evidence="4 6" id="KW-0274">FAD</keyword>
<feature type="binding site" evidence="7">
    <location>
        <begin position="115"/>
        <end position="118"/>
    </location>
    <ligand>
        <name>FAD</name>
        <dbReference type="ChEBI" id="CHEBI:57692"/>
    </ligand>
</feature>
<dbReference type="AlphaFoldDB" id="A0A7Z7FP72"/>
<evidence type="ECO:0000256" key="2">
    <source>
        <dbReference type="ARBA" id="ARBA00010790"/>
    </source>
</evidence>
<keyword evidence="3 6" id="KW-0285">Flavoprotein</keyword>
<evidence type="ECO:0000259" key="12">
    <source>
        <dbReference type="PROSITE" id="PS00624"/>
    </source>
</evidence>
<feature type="region of interest" description="Disordered" evidence="10">
    <location>
        <begin position="1"/>
        <end position="21"/>
    </location>
</feature>
<evidence type="ECO:0000256" key="3">
    <source>
        <dbReference type="ARBA" id="ARBA00022630"/>
    </source>
</evidence>